<dbReference type="Proteomes" id="UP000324222">
    <property type="component" value="Unassembled WGS sequence"/>
</dbReference>
<evidence type="ECO:0000313" key="2">
    <source>
        <dbReference type="Proteomes" id="UP000324222"/>
    </source>
</evidence>
<comment type="caution">
    <text evidence="1">The sequence shown here is derived from an EMBL/GenBank/DDBJ whole genome shotgun (WGS) entry which is preliminary data.</text>
</comment>
<proteinExistence type="predicted"/>
<name>A0A5B7DJB3_PORTR</name>
<gene>
    <name evidence="1" type="ORF">E2C01_014135</name>
</gene>
<organism evidence="1 2">
    <name type="scientific">Portunus trituberculatus</name>
    <name type="common">Swimming crab</name>
    <name type="synonym">Neptunus trituberculatus</name>
    <dbReference type="NCBI Taxonomy" id="210409"/>
    <lineage>
        <taxon>Eukaryota</taxon>
        <taxon>Metazoa</taxon>
        <taxon>Ecdysozoa</taxon>
        <taxon>Arthropoda</taxon>
        <taxon>Crustacea</taxon>
        <taxon>Multicrustacea</taxon>
        <taxon>Malacostraca</taxon>
        <taxon>Eumalacostraca</taxon>
        <taxon>Eucarida</taxon>
        <taxon>Decapoda</taxon>
        <taxon>Pleocyemata</taxon>
        <taxon>Brachyura</taxon>
        <taxon>Eubrachyura</taxon>
        <taxon>Portunoidea</taxon>
        <taxon>Portunidae</taxon>
        <taxon>Portuninae</taxon>
        <taxon>Portunus</taxon>
    </lineage>
</organism>
<accession>A0A5B7DJB3</accession>
<evidence type="ECO:0000313" key="1">
    <source>
        <dbReference type="EMBL" id="MPC21159.1"/>
    </source>
</evidence>
<keyword evidence="2" id="KW-1185">Reference proteome</keyword>
<protein>
    <submittedName>
        <fullName evidence="1">Uncharacterized protein</fullName>
    </submittedName>
</protein>
<dbReference type="EMBL" id="VSRR010000947">
    <property type="protein sequence ID" value="MPC21159.1"/>
    <property type="molecule type" value="Genomic_DNA"/>
</dbReference>
<sequence length="89" mass="9403">MTYLISGQYVTREESLILSSGLCHSSQFSGKYSDSCSDTVVMTSPTQYRVHLPDATQTTLHFGLECTPVPIASGLLGITSLASSTAASP</sequence>
<dbReference type="AlphaFoldDB" id="A0A5B7DJB3"/>
<reference evidence="1 2" key="1">
    <citation type="submission" date="2019-05" db="EMBL/GenBank/DDBJ databases">
        <title>Another draft genome of Portunus trituberculatus and its Hox gene families provides insights of decapod evolution.</title>
        <authorList>
            <person name="Jeong J.-H."/>
            <person name="Song I."/>
            <person name="Kim S."/>
            <person name="Choi T."/>
            <person name="Kim D."/>
            <person name="Ryu S."/>
            <person name="Kim W."/>
        </authorList>
    </citation>
    <scope>NUCLEOTIDE SEQUENCE [LARGE SCALE GENOMIC DNA]</scope>
    <source>
        <tissue evidence="1">Muscle</tissue>
    </source>
</reference>